<evidence type="ECO:0000313" key="1">
    <source>
        <dbReference type="Proteomes" id="UP000095283"/>
    </source>
</evidence>
<proteinExistence type="predicted"/>
<sequence length="74" mass="8928">MNIQTNHSNLQLYEEKECYQKKIPYFLDSSALLNFKNKLYINRHIYWYLFKTTGIARSNSLFTALFKKNDTINK</sequence>
<protein>
    <submittedName>
        <fullName evidence="2">Uncharacterized protein</fullName>
    </submittedName>
</protein>
<reference evidence="2" key="1">
    <citation type="submission" date="2016-11" db="UniProtKB">
        <authorList>
            <consortium name="WormBaseParasite"/>
        </authorList>
    </citation>
    <scope>IDENTIFICATION</scope>
</reference>
<name>A0A1I7WFQ4_HETBA</name>
<dbReference type="Proteomes" id="UP000095283">
    <property type="component" value="Unplaced"/>
</dbReference>
<evidence type="ECO:0000313" key="2">
    <source>
        <dbReference type="WBParaSite" id="Hba_03783"/>
    </source>
</evidence>
<organism evidence="1 2">
    <name type="scientific">Heterorhabditis bacteriophora</name>
    <name type="common">Entomopathogenic nematode worm</name>
    <dbReference type="NCBI Taxonomy" id="37862"/>
    <lineage>
        <taxon>Eukaryota</taxon>
        <taxon>Metazoa</taxon>
        <taxon>Ecdysozoa</taxon>
        <taxon>Nematoda</taxon>
        <taxon>Chromadorea</taxon>
        <taxon>Rhabditida</taxon>
        <taxon>Rhabditina</taxon>
        <taxon>Rhabditomorpha</taxon>
        <taxon>Strongyloidea</taxon>
        <taxon>Heterorhabditidae</taxon>
        <taxon>Heterorhabditis</taxon>
    </lineage>
</organism>
<dbReference type="AlphaFoldDB" id="A0A1I7WFQ4"/>
<keyword evidence="1" id="KW-1185">Reference proteome</keyword>
<dbReference type="WBParaSite" id="Hba_03783">
    <property type="protein sequence ID" value="Hba_03783"/>
    <property type="gene ID" value="Hba_03783"/>
</dbReference>
<accession>A0A1I7WFQ4</accession>